<dbReference type="GO" id="GO:0008180">
    <property type="term" value="C:COP9 signalosome"/>
    <property type="evidence" value="ECO:0007669"/>
    <property type="project" value="UniProtKB-KW"/>
</dbReference>
<proteinExistence type="inferred from homology"/>
<protein>
    <recommendedName>
        <fullName evidence="4">COP9 signalosome complex subunit 3</fullName>
    </recommendedName>
</protein>
<evidence type="ECO:0000256" key="4">
    <source>
        <dbReference type="ARBA" id="ARBA00014878"/>
    </source>
</evidence>
<dbReference type="GO" id="GO:0005737">
    <property type="term" value="C:cytoplasm"/>
    <property type="evidence" value="ECO:0007669"/>
    <property type="project" value="UniProtKB-SubCell"/>
</dbReference>
<evidence type="ECO:0000256" key="3">
    <source>
        <dbReference type="ARBA" id="ARBA00007084"/>
    </source>
</evidence>
<reference evidence="10" key="2">
    <citation type="journal article" date="2019" name="IMA Fungus">
        <title>Genome sequencing and comparison of five Tilletia species to identify candidate genes for the detection of regulated species infecting wheat.</title>
        <authorList>
            <person name="Nguyen H.D.T."/>
            <person name="Sultana T."/>
            <person name="Kesanakurti P."/>
            <person name="Hambleton S."/>
        </authorList>
    </citation>
    <scope>NUCLEOTIDE SEQUENCE</scope>
    <source>
        <strain evidence="10">DAOMC 236426</strain>
    </source>
</reference>
<feature type="compositionally biased region" description="Polar residues" evidence="8">
    <location>
        <begin position="30"/>
        <end position="44"/>
    </location>
</feature>
<feature type="compositionally biased region" description="Low complexity" evidence="8">
    <location>
        <begin position="82"/>
        <end position="99"/>
    </location>
</feature>
<evidence type="ECO:0000256" key="8">
    <source>
        <dbReference type="SAM" id="MobiDB-lite"/>
    </source>
</evidence>
<feature type="domain" description="PCI" evidence="9">
    <location>
        <begin position="346"/>
        <end position="520"/>
    </location>
</feature>
<dbReference type="PANTHER" id="PTHR10758">
    <property type="entry name" value="26S PROTEASOME NON-ATPASE REGULATORY SUBUNIT 3/COP9 SIGNALOSOME COMPLEX SUBUNIT 3"/>
    <property type="match status" value="1"/>
</dbReference>
<gene>
    <name evidence="10" type="ORF">A4X06_0g1700</name>
</gene>
<dbReference type="Pfam" id="PF01399">
    <property type="entry name" value="PCI"/>
    <property type="match status" value="1"/>
</dbReference>
<comment type="similarity">
    <text evidence="3">Belongs to the CSN3 family.</text>
</comment>
<organism evidence="10 11">
    <name type="scientific">Tilletia controversa</name>
    <name type="common">dwarf bunt fungus</name>
    <dbReference type="NCBI Taxonomy" id="13291"/>
    <lineage>
        <taxon>Eukaryota</taxon>
        <taxon>Fungi</taxon>
        <taxon>Dikarya</taxon>
        <taxon>Basidiomycota</taxon>
        <taxon>Ustilaginomycotina</taxon>
        <taxon>Exobasidiomycetes</taxon>
        <taxon>Tilletiales</taxon>
        <taxon>Tilletiaceae</taxon>
        <taxon>Tilletia</taxon>
    </lineage>
</organism>
<comment type="caution">
    <text evidence="10">The sequence shown here is derived from an EMBL/GenBank/DDBJ whole genome shotgun (WGS) entry which is preliminary data.</text>
</comment>
<feature type="compositionally biased region" description="Low complexity" evidence="8">
    <location>
        <begin position="109"/>
        <end position="131"/>
    </location>
</feature>
<feature type="compositionally biased region" description="Basic and acidic residues" evidence="8">
    <location>
        <begin position="18"/>
        <end position="29"/>
    </location>
</feature>
<evidence type="ECO:0000313" key="10">
    <source>
        <dbReference type="EMBL" id="KAE8253108.1"/>
    </source>
</evidence>
<dbReference type="PROSITE" id="PS50250">
    <property type="entry name" value="PCI"/>
    <property type="match status" value="1"/>
</dbReference>
<dbReference type="InterPro" id="IPR000717">
    <property type="entry name" value="PCI_dom"/>
</dbReference>
<dbReference type="GO" id="GO:0006511">
    <property type="term" value="P:ubiquitin-dependent protein catabolic process"/>
    <property type="evidence" value="ECO:0007669"/>
    <property type="project" value="TreeGrafter"/>
</dbReference>
<dbReference type="AlphaFoldDB" id="A0A8X7MX38"/>
<dbReference type="EMBL" id="LWDE02000113">
    <property type="protein sequence ID" value="KAE8253108.1"/>
    <property type="molecule type" value="Genomic_DNA"/>
</dbReference>
<evidence type="ECO:0000313" key="11">
    <source>
        <dbReference type="Proteomes" id="UP000077684"/>
    </source>
</evidence>
<reference evidence="10" key="1">
    <citation type="submission" date="2016-04" db="EMBL/GenBank/DDBJ databases">
        <authorList>
            <person name="Nguyen H.D."/>
            <person name="Samba Siva P."/>
            <person name="Cullis J."/>
            <person name="Levesque C.A."/>
            <person name="Hambleton S."/>
        </authorList>
    </citation>
    <scope>NUCLEOTIDE SEQUENCE</scope>
    <source>
        <strain evidence="10">DAOMC 236426</strain>
    </source>
</reference>
<comment type="subcellular location">
    <subcellularLocation>
        <location evidence="2">Cytoplasm</location>
    </subcellularLocation>
    <subcellularLocation>
        <location evidence="1">Nucleus</location>
    </subcellularLocation>
</comment>
<dbReference type="InterPro" id="IPR050756">
    <property type="entry name" value="CSN3"/>
</dbReference>
<evidence type="ECO:0000256" key="5">
    <source>
        <dbReference type="ARBA" id="ARBA00022490"/>
    </source>
</evidence>
<evidence type="ECO:0000256" key="2">
    <source>
        <dbReference type="ARBA" id="ARBA00004496"/>
    </source>
</evidence>
<evidence type="ECO:0000256" key="6">
    <source>
        <dbReference type="ARBA" id="ARBA00022790"/>
    </source>
</evidence>
<accession>A0A8X7MX38</accession>
<dbReference type="Proteomes" id="UP000077684">
    <property type="component" value="Unassembled WGS sequence"/>
</dbReference>
<keyword evidence="6" id="KW-0736">Signalosome</keyword>
<feature type="region of interest" description="Disordered" evidence="8">
    <location>
        <begin position="18"/>
        <end position="139"/>
    </location>
</feature>
<dbReference type="Pfam" id="PF22788">
    <property type="entry name" value="COP9_hel_rpt"/>
    <property type="match status" value="1"/>
</dbReference>
<keyword evidence="11" id="KW-1185">Reference proteome</keyword>
<keyword evidence="5" id="KW-0963">Cytoplasm</keyword>
<dbReference type="InterPro" id="IPR055089">
    <property type="entry name" value="COP9_N"/>
</dbReference>
<name>A0A8X7MX38_9BASI</name>
<evidence type="ECO:0000256" key="7">
    <source>
        <dbReference type="ARBA" id="ARBA00023242"/>
    </source>
</evidence>
<evidence type="ECO:0000256" key="1">
    <source>
        <dbReference type="ARBA" id="ARBA00004123"/>
    </source>
</evidence>
<dbReference type="PANTHER" id="PTHR10758:SF1">
    <property type="entry name" value="COP9 SIGNALOSOME COMPLEX SUBUNIT 3"/>
    <property type="match status" value="1"/>
</dbReference>
<evidence type="ECO:0000259" key="9">
    <source>
        <dbReference type="PROSITE" id="PS50250"/>
    </source>
</evidence>
<keyword evidence="7" id="KW-0539">Nucleus</keyword>
<sequence length="611" mass="66224">MIIALEANDQDQIAVVRTDDGQLELHDDSASTVSTAGAKMSQQPTHEEQRHQSDSGAPGPSEPSANPPLPGTADASIGNPSAGHGPTTSATAAGGAEAIQEADEDNRMQAGGAAAESAEGAQAGSEGAPSSQPVPPRPLTLDDLLALAENCGPNLKLIQTSLRPALYRAMKTARSEGAPDIFLQPLATEQDPLNLLDPAAHSLLLLFIITSRVKVLRTAEALPSMIQLLETFSAQSDVLQLRLSPERVTQLGHAIAHIADLVKDPTWGLNVLCTLYLRYVADSRLLTSLHAIVLYQCLKAGAYDVAYGSALQYPVEDVDQLSNPLRYSDVLQYFYYAGLIAAKKGHLPSAIDYLEQCVTLPTQAISAIQVDAYKKLILMQLLQDGKMSPPPEYTSGVVSKSLNALCRPYILFAKLYEDRNATDAEVFQKAEEVKDMMQKDQNLGLVRQCLSMYQSRRIQRLAKTYSCISLVEIARLFGMDESPESVKSIHDEVANMIVAGWVDAAIEMVSPASAPIGTPPIPVVRFRSSANGPRDAFSSALLLQTIQARLAEAQRWKLTVEERERSIARSSIFLQKQMQNNREPSYGASNGIDQYGMVVDDEEYEDDAFAG</sequence>